<feature type="domain" description="TnsA endonuclease N-terminal" evidence="1">
    <location>
        <begin position="46"/>
        <end position="122"/>
    </location>
</feature>
<protein>
    <submittedName>
        <fullName evidence="2">S-layer protein</fullName>
    </submittedName>
</protein>
<evidence type="ECO:0000313" key="3">
    <source>
        <dbReference type="Proteomes" id="UP000297630"/>
    </source>
</evidence>
<sequence>MYKPLVTNVSKKYGNNRWVTYSFKLKREVFLFSDLEYEHWLMVESNPKVINFCEQPLVMTACINGKSVTSIVDMWVKYEDGNEEFIEIKYSTDLIKQRVINQIFTQKYWCAENGFQHRVRTEEDICVNRILLSNLKVLVKGNKQQTQQIETDRYQVMKMLKHNKTQKTTLNSIITATQIPSNRLLISIGQMILTGEICSNISKEYFGTNTEVWVNV</sequence>
<evidence type="ECO:0000313" key="2">
    <source>
        <dbReference type="EMBL" id="TFF44228.1"/>
    </source>
</evidence>
<dbReference type="InterPro" id="IPR014833">
    <property type="entry name" value="TnsA_N"/>
</dbReference>
<accession>A0A4Y8SZ58</accession>
<organism evidence="2 3">
    <name type="scientific">Bacillus thuringiensis</name>
    <dbReference type="NCBI Taxonomy" id="1428"/>
    <lineage>
        <taxon>Bacteria</taxon>
        <taxon>Bacillati</taxon>
        <taxon>Bacillota</taxon>
        <taxon>Bacilli</taxon>
        <taxon>Bacillales</taxon>
        <taxon>Bacillaceae</taxon>
        <taxon>Bacillus</taxon>
        <taxon>Bacillus cereus group</taxon>
    </lineage>
</organism>
<dbReference type="AlphaFoldDB" id="A0A4Y8SZ58"/>
<dbReference type="Gene3D" id="3.40.1350.10">
    <property type="match status" value="1"/>
</dbReference>
<dbReference type="Pfam" id="PF08722">
    <property type="entry name" value="Tn7_TnsA-like_N"/>
    <property type="match status" value="1"/>
</dbReference>
<reference evidence="2 3" key="1">
    <citation type="submission" date="2019-01" db="EMBL/GenBank/DDBJ databases">
        <title>Draft genome sequence of Bacillus sp. DPC6431.</title>
        <authorList>
            <person name="Arbulu S."/>
            <person name="Murphy K."/>
            <person name="O'Sullivan O."/>
            <person name="Rea M.C."/>
            <person name="Hill C."/>
            <person name="Ross R.P."/>
        </authorList>
    </citation>
    <scope>NUCLEOTIDE SEQUENCE [LARGE SCALE GENOMIC DNA]</scope>
    <source>
        <strain evidence="2 3">DPC6431</strain>
    </source>
</reference>
<dbReference type="OMA" id="YWILIES"/>
<dbReference type="InterPro" id="IPR011856">
    <property type="entry name" value="tRNA_endonuc-like_dom_sf"/>
</dbReference>
<dbReference type="SMR" id="A0A4Y8SZ58"/>
<dbReference type="GeneID" id="92800169"/>
<dbReference type="EMBL" id="SCLP01000015">
    <property type="protein sequence ID" value="TFF44228.1"/>
    <property type="molecule type" value="Genomic_DNA"/>
</dbReference>
<evidence type="ECO:0000259" key="1">
    <source>
        <dbReference type="Pfam" id="PF08722"/>
    </source>
</evidence>
<comment type="caution">
    <text evidence="2">The sequence shown here is derived from an EMBL/GenBank/DDBJ whole genome shotgun (WGS) entry which is preliminary data.</text>
</comment>
<proteinExistence type="predicted"/>
<name>A0A4Y8SZ58_BACTU</name>
<dbReference type="GO" id="GO:0003676">
    <property type="term" value="F:nucleic acid binding"/>
    <property type="evidence" value="ECO:0007669"/>
    <property type="project" value="InterPro"/>
</dbReference>
<dbReference type="RefSeq" id="WP_000277808.1">
    <property type="nucleotide sequence ID" value="NZ_CP176861.1"/>
</dbReference>
<gene>
    <name evidence="2" type="ORF">EQ803_24690</name>
</gene>
<dbReference type="Proteomes" id="UP000297630">
    <property type="component" value="Unassembled WGS sequence"/>
</dbReference>